<comment type="subcellular location">
    <subcellularLocation>
        <location evidence="9">Cell membrane</location>
        <topology evidence="9">Multi-pass membrane protein</topology>
    </subcellularLocation>
    <subcellularLocation>
        <location evidence="1">Membrane</location>
        <topology evidence="1">Multi-pass membrane protein</topology>
    </subcellularLocation>
</comment>
<dbReference type="InterPro" id="IPR036019">
    <property type="entry name" value="MscL_channel"/>
</dbReference>
<feature type="transmembrane region" description="Helical" evidence="9">
    <location>
        <begin position="12"/>
        <end position="35"/>
    </location>
</feature>
<dbReference type="Pfam" id="PF01741">
    <property type="entry name" value="MscL"/>
    <property type="match status" value="1"/>
</dbReference>
<dbReference type="OrthoDB" id="9810350at2"/>
<protein>
    <recommendedName>
        <fullName evidence="9">Large-conductance mechanosensitive channel</fullName>
    </recommendedName>
</protein>
<evidence type="ECO:0000313" key="10">
    <source>
        <dbReference type="EMBL" id="TFF65484.1"/>
    </source>
</evidence>
<keyword evidence="8 9" id="KW-0407">Ion channel</keyword>
<evidence type="ECO:0000256" key="2">
    <source>
        <dbReference type="ARBA" id="ARBA00022448"/>
    </source>
</evidence>
<comment type="subunit">
    <text evidence="9">Homopentamer.</text>
</comment>
<dbReference type="RefSeq" id="WP_134711398.1">
    <property type="nucleotide sequence ID" value="NZ_CP119081.1"/>
</dbReference>
<proteinExistence type="inferred from homology"/>
<accession>A0A4R9C2A1</accession>
<comment type="caution">
    <text evidence="10">The sequence shown here is derived from an EMBL/GenBank/DDBJ whole genome shotgun (WGS) entry which is preliminary data.</text>
</comment>
<dbReference type="Proteomes" id="UP000297454">
    <property type="component" value="Unassembled WGS sequence"/>
</dbReference>
<reference evidence="10 11" key="1">
    <citation type="submission" date="2019-01" db="EMBL/GenBank/DDBJ databases">
        <title>Draft Genome Sequences of Helcococcus ovis Strains Isolated from the Uterus and Vagina of Dairy Cows with Metritis.</title>
        <authorList>
            <person name="Cunha F."/>
            <person name="Jeon S.J."/>
            <person name="Kutzer P."/>
            <person name="Galvao K.N."/>
        </authorList>
    </citation>
    <scope>NUCLEOTIDE SEQUENCE [LARGE SCALE GENOMIC DNA]</scope>
    <source>
        <strain evidence="10 11">KG-37</strain>
    </source>
</reference>
<evidence type="ECO:0000313" key="11">
    <source>
        <dbReference type="Proteomes" id="UP000297454"/>
    </source>
</evidence>
<organism evidence="10 11">
    <name type="scientific">Helcococcus ovis</name>
    <dbReference type="NCBI Taxonomy" id="72026"/>
    <lineage>
        <taxon>Bacteria</taxon>
        <taxon>Bacillati</taxon>
        <taxon>Bacillota</taxon>
        <taxon>Tissierellia</taxon>
        <taxon>Tissierellales</taxon>
        <taxon>Peptoniphilaceae</taxon>
        <taxon>Helcococcus</taxon>
    </lineage>
</organism>
<dbReference type="NCBIfam" id="TIGR00220">
    <property type="entry name" value="mscL"/>
    <property type="match status" value="1"/>
</dbReference>
<dbReference type="Gene3D" id="1.10.1200.120">
    <property type="entry name" value="Large-conductance mechanosensitive channel, MscL, domain 1"/>
    <property type="match status" value="1"/>
</dbReference>
<dbReference type="GO" id="GO:0008381">
    <property type="term" value="F:mechanosensitive monoatomic ion channel activity"/>
    <property type="evidence" value="ECO:0007669"/>
    <property type="project" value="UniProtKB-UniRule"/>
</dbReference>
<keyword evidence="3 9" id="KW-1003">Cell membrane</keyword>
<dbReference type="GO" id="GO:0005886">
    <property type="term" value="C:plasma membrane"/>
    <property type="evidence" value="ECO:0007669"/>
    <property type="project" value="UniProtKB-SubCell"/>
</dbReference>
<keyword evidence="6 9" id="KW-0406">Ion transport</keyword>
<dbReference type="SUPFAM" id="SSF81330">
    <property type="entry name" value="Gated mechanosensitive channel"/>
    <property type="match status" value="1"/>
</dbReference>
<dbReference type="PRINTS" id="PR01264">
    <property type="entry name" value="MECHCHANNEL"/>
</dbReference>
<dbReference type="InterPro" id="IPR001185">
    <property type="entry name" value="MS_channel"/>
</dbReference>
<evidence type="ECO:0000256" key="6">
    <source>
        <dbReference type="ARBA" id="ARBA00023065"/>
    </source>
</evidence>
<name>A0A4R9C2A1_9FIRM</name>
<keyword evidence="11" id="KW-1185">Reference proteome</keyword>
<dbReference type="AlphaFoldDB" id="A0A4R9C2A1"/>
<evidence type="ECO:0000256" key="7">
    <source>
        <dbReference type="ARBA" id="ARBA00023136"/>
    </source>
</evidence>
<keyword evidence="5 9" id="KW-1133">Transmembrane helix</keyword>
<dbReference type="PANTHER" id="PTHR30266">
    <property type="entry name" value="MECHANOSENSITIVE CHANNEL MSCL"/>
    <property type="match status" value="1"/>
</dbReference>
<evidence type="ECO:0000256" key="8">
    <source>
        <dbReference type="ARBA" id="ARBA00023303"/>
    </source>
</evidence>
<evidence type="ECO:0000256" key="9">
    <source>
        <dbReference type="HAMAP-Rule" id="MF_00115"/>
    </source>
</evidence>
<gene>
    <name evidence="9 10" type="primary">mscL</name>
    <name evidence="10" type="ORF">EQF91_05720</name>
</gene>
<dbReference type="InterPro" id="IPR037673">
    <property type="entry name" value="MSC/AndL"/>
</dbReference>
<dbReference type="GeneID" id="97030308"/>
<dbReference type="EMBL" id="SCFR01000019">
    <property type="protein sequence ID" value="TFF65484.1"/>
    <property type="molecule type" value="Genomic_DNA"/>
</dbReference>
<keyword evidence="4 9" id="KW-0812">Transmembrane</keyword>
<dbReference type="PANTHER" id="PTHR30266:SF2">
    <property type="entry name" value="LARGE-CONDUCTANCE MECHANOSENSITIVE CHANNEL"/>
    <property type="match status" value="1"/>
</dbReference>
<evidence type="ECO:0000256" key="5">
    <source>
        <dbReference type="ARBA" id="ARBA00022989"/>
    </source>
</evidence>
<keyword evidence="7 9" id="KW-0472">Membrane</keyword>
<dbReference type="HAMAP" id="MF_00115">
    <property type="entry name" value="MscL"/>
    <property type="match status" value="1"/>
</dbReference>
<evidence type="ECO:0000256" key="1">
    <source>
        <dbReference type="ARBA" id="ARBA00004141"/>
    </source>
</evidence>
<evidence type="ECO:0000256" key="3">
    <source>
        <dbReference type="ARBA" id="ARBA00022475"/>
    </source>
</evidence>
<keyword evidence="2 9" id="KW-0813">Transport</keyword>
<comment type="function">
    <text evidence="9">Channel that opens in response to stretch forces in the membrane lipid bilayer. May participate in the regulation of osmotic pressure changes within the cell.</text>
</comment>
<feature type="transmembrane region" description="Helical" evidence="9">
    <location>
        <begin position="55"/>
        <end position="87"/>
    </location>
</feature>
<comment type="similarity">
    <text evidence="9">Belongs to the MscL family.</text>
</comment>
<evidence type="ECO:0000256" key="4">
    <source>
        <dbReference type="ARBA" id="ARBA00022692"/>
    </source>
</evidence>
<sequence>MLKEFKEFINKGNVLGLGVAVVMAGAFGAVVKALVDNLIMPLVGALTAGIDFSKLQITIAGVTFMIGNFINAVITFFIVSFVMFVIVKAYNKTQKPKEEAPAAPSKEEVLLTEIRDLLKNK</sequence>